<dbReference type="RefSeq" id="WP_131512564.1">
    <property type="nucleotide sequence ID" value="NZ_SJKD01000001.1"/>
</dbReference>
<dbReference type="GO" id="GO:0005829">
    <property type="term" value="C:cytosol"/>
    <property type="evidence" value="ECO:0007669"/>
    <property type="project" value="TreeGrafter"/>
</dbReference>
<keyword evidence="6 8" id="KW-0067">ATP-binding</keyword>
<dbReference type="InterPro" id="IPR014729">
    <property type="entry name" value="Rossmann-like_a/b/a_fold"/>
</dbReference>
<dbReference type="Pfam" id="PF02569">
    <property type="entry name" value="Pantoate_ligase"/>
    <property type="match status" value="1"/>
</dbReference>
<evidence type="ECO:0000256" key="7">
    <source>
        <dbReference type="ARBA" id="ARBA00048258"/>
    </source>
</evidence>
<evidence type="ECO:0000256" key="4">
    <source>
        <dbReference type="ARBA" id="ARBA00022655"/>
    </source>
</evidence>
<dbReference type="GO" id="GO:0015940">
    <property type="term" value="P:pantothenate biosynthetic process"/>
    <property type="evidence" value="ECO:0007669"/>
    <property type="project" value="UniProtKB-UniRule"/>
</dbReference>
<feature type="binding site" evidence="8">
    <location>
        <begin position="145"/>
        <end position="148"/>
    </location>
    <ligand>
        <name>ATP</name>
        <dbReference type="ChEBI" id="CHEBI:30616"/>
    </ligand>
</feature>
<dbReference type="Gene3D" id="3.40.50.620">
    <property type="entry name" value="HUPs"/>
    <property type="match status" value="1"/>
</dbReference>
<keyword evidence="4 8" id="KW-0566">Pantothenate biosynthesis</keyword>
<evidence type="ECO:0000256" key="8">
    <source>
        <dbReference type="HAMAP-Rule" id="MF_00158"/>
    </source>
</evidence>
<reference evidence="9 10" key="1">
    <citation type="submission" date="2019-02" db="EMBL/GenBank/DDBJ databases">
        <title>Kribbella capetownensis sp. nov. and Kribbella speibonae sp. nov., isolated from soil.</title>
        <authorList>
            <person name="Curtis S.M."/>
            <person name="Norton I."/>
            <person name="Everest G.J."/>
            <person name="Meyers P.R."/>
        </authorList>
    </citation>
    <scope>NUCLEOTIDE SEQUENCE [LARGE SCALE GENOMIC DNA]</scope>
    <source>
        <strain evidence="9 10">YM53</strain>
    </source>
</reference>
<dbReference type="UniPathway" id="UPA00028">
    <property type="reaction ID" value="UER00005"/>
</dbReference>
<feature type="binding site" evidence="8">
    <location>
        <position position="151"/>
    </location>
    <ligand>
        <name>(R)-pantoate</name>
        <dbReference type="ChEBI" id="CHEBI:15980"/>
    </ligand>
</feature>
<dbReference type="InterPro" id="IPR003721">
    <property type="entry name" value="Pantoate_ligase"/>
</dbReference>
<dbReference type="CDD" id="cd00560">
    <property type="entry name" value="PanC"/>
    <property type="match status" value="1"/>
</dbReference>
<keyword evidence="5 8" id="KW-0547">Nucleotide-binding</keyword>
<evidence type="ECO:0000256" key="5">
    <source>
        <dbReference type="ARBA" id="ARBA00022741"/>
    </source>
</evidence>
<sequence length="275" mass="29756">MRLTQTKAELRAAAAVRPRAVVMTMGALHEGHAALLAEARERVGPEGSVVLTIFVNPLQFGPTEDFDRYPRTLASDLAVAKNEGVDLVFNPSRDELYPNEPSITVHPGPLADELEGMVRPGHFAGVLTVVAKMLHLTAPDLALFGEKDYQQLTLIREMVCDLDWDVDIVPVPTVREPDGLALSSRNRYLDDTERDEALVLYRALTAGAKAGMNGPDAVMAAAHAELEAVPSVKIDYLALRAPDLGPVIGPGEARMLIAARVGLTRLIDNISITLR</sequence>
<dbReference type="HAMAP" id="MF_00158">
    <property type="entry name" value="PanC"/>
    <property type="match status" value="1"/>
</dbReference>
<dbReference type="AlphaFoldDB" id="A0A4R0K6X1"/>
<dbReference type="EMBL" id="SJKD01000001">
    <property type="protein sequence ID" value="TCC53648.1"/>
    <property type="molecule type" value="Genomic_DNA"/>
</dbReference>
<feature type="binding site" evidence="8">
    <location>
        <position position="59"/>
    </location>
    <ligand>
        <name>(R)-pantoate</name>
        <dbReference type="ChEBI" id="CHEBI:15980"/>
    </ligand>
</feature>
<dbReference type="Proteomes" id="UP000293342">
    <property type="component" value="Unassembled WGS sequence"/>
</dbReference>
<protein>
    <recommendedName>
        <fullName evidence="8">Pantothenate synthetase</fullName>
        <shortName evidence="8">PS</shortName>
        <ecNumber evidence="8">6.3.2.1</ecNumber>
    </recommendedName>
    <alternativeName>
        <fullName evidence="8">Pantoate--beta-alanine ligase</fullName>
    </alternativeName>
    <alternativeName>
        <fullName evidence="8">Pantoate-activating enzyme</fullName>
    </alternativeName>
</protein>
<evidence type="ECO:0000256" key="6">
    <source>
        <dbReference type="ARBA" id="ARBA00022840"/>
    </source>
</evidence>
<comment type="function">
    <text evidence="8">Catalyzes the condensation of pantoate with beta-alanine in an ATP-dependent reaction via a pantoyl-adenylate intermediate.</text>
</comment>
<comment type="subcellular location">
    <subcellularLocation>
        <location evidence="8">Cytoplasm</location>
    </subcellularLocation>
</comment>
<comment type="catalytic activity">
    <reaction evidence="7 8">
        <text>(R)-pantoate + beta-alanine + ATP = (R)-pantothenate + AMP + diphosphate + H(+)</text>
        <dbReference type="Rhea" id="RHEA:10912"/>
        <dbReference type="ChEBI" id="CHEBI:15378"/>
        <dbReference type="ChEBI" id="CHEBI:15980"/>
        <dbReference type="ChEBI" id="CHEBI:29032"/>
        <dbReference type="ChEBI" id="CHEBI:30616"/>
        <dbReference type="ChEBI" id="CHEBI:33019"/>
        <dbReference type="ChEBI" id="CHEBI:57966"/>
        <dbReference type="ChEBI" id="CHEBI:456215"/>
        <dbReference type="EC" id="6.3.2.1"/>
    </reaction>
</comment>
<comment type="similarity">
    <text evidence="2 8">Belongs to the pantothenate synthetase family.</text>
</comment>
<dbReference type="GO" id="GO:0005524">
    <property type="term" value="F:ATP binding"/>
    <property type="evidence" value="ECO:0007669"/>
    <property type="project" value="UniProtKB-KW"/>
</dbReference>
<dbReference type="SUPFAM" id="SSF52374">
    <property type="entry name" value="Nucleotidylyl transferase"/>
    <property type="match status" value="1"/>
</dbReference>
<feature type="binding site" evidence="8">
    <location>
        <begin position="182"/>
        <end position="185"/>
    </location>
    <ligand>
        <name>ATP</name>
        <dbReference type="ChEBI" id="CHEBI:30616"/>
    </ligand>
</feature>
<evidence type="ECO:0000256" key="3">
    <source>
        <dbReference type="ARBA" id="ARBA00022598"/>
    </source>
</evidence>
<dbReference type="Gene3D" id="3.30.1300.10">
    <property type="entry name" value="Pantoate-beta-alanine ligase, C-terminal domain"/>
    <property type="match status" value="1"/>
</dbReference>
<dbReference type="OrthoDB" id="9773087at2"/>
<evidence type="ECO:0000256" key="1">
    <source>
        <dbReference type="ARBA" id="ARBA00004990"/>
    </source>
</evidence>
<feature type="binding site" evidence="8">
    <location>
        <position position="59"/>
    </location>
    <ligand>
        <name>beta-alanine</name>
        <dbReference type="ChEBI" id="CHEBI:57966"/>
    </ligand>
</feature>
<organism evidence="9 10">
    <name type="scientific">Kribbella capetownensis</name>
    <dbReference type="NCBI Taxonomy" id="1572659"/>
    <lineage>
        <taxon>Bacteria</taxon>
        <taxon>Bacillati</taxon>
        <taxon>Actinomycetota</taxon>
        <taxon>Actinomycetes</taxon>
        <taxon>Propionibacteriales</taxon>
        <taxon>Kribbellaceae</taxon>
        <taxon>Kribbella</taxon>
    </lineage>
</organism>
<name>A0A4R0K6X1_9ACTN</name>
<evidence type="ECO:0000256" key="2">
    <source>
        <dbReference type="ARBA" id="ARBA00009256"/>
    </source>
</evidence>
<accession>A0A4R0K6X1</accession>
<keyword evidence="10" id="KW-1185">Reference proteome</keyword>
<dbReference type="PANTHER" id="PTHR21299">
    <property type="entry name" value="CYTIDYLATE KINASE/PANTOATE-BETA-ALANINE LIGASE"/>
    <property type="match status" value="1"/>
</dbReference>
<comment type="miscellaneous">
    <text evidence="8">The reaction proceeds by a bi uni uni bi ping pong mechanism.</text>
</comment>
<proteinExistence type="inferred from homology"/>
<feature type="active site" description="Proton donor" evidence="8">
    <location>
        <position position="32"/>
    </location>
</feature>
<dbReference type="NCBIfam" id="TIGR00018">
    <property type="entry name" value="panC"/>
    <property type="match status" value="1"/>
</dbReference>
<evidence type="ECO:0000313" key="10">
    <source>
        <dbReference type="Proteomes" id="UP000293342"/>
    </source>
</evidence>
<dbReference type="GO" id="GO:0004592">
    <property type="term" value="F:pantoate-beta-alanine ligase activity"/>
    <property type="evidence" value="ECO:0007669"/>
    <property type="project" value="UniProtKB-UniRule"/>
</dbReference>
<dbReference type="InterPro" id="IPR042176">
    <property type="entry name" value="Pantoate_ligase_C"/>
</dbReference>
<keyword evidence="8" id="KW-0963">Cytoplasm</keyword>
<feature type="binding site" evidence="8">
    <location>
        <begin position="25"/>
        <end position="32"/>
    </location>
    <ligand>
        <name>ATP</name>
        <dbReference type="ChEBI" id="CHEBI:30616"/>
    </ligand>
</feature>
<gene>
    <name evidence="8" type="primary">panC</name>
    <name evidence="9" type="ORF">E0H75_08180</name>
</gene>
<dbReference type="EC" id="6.3.2.1" evidence="8"/>
<keyword evidence="3 8" id="KW-0436">Ligase</keyword>
<feature type="binding site" evidence="8">
    <location>
        <position position="174"/>
    </location>
    <ligand>
        <name>ATP</name>
        <dbReference type="ChEBI" id="CHEBI:30616"/>
    </ligand>
</feature>
<comment type="subunit">
    <text evidence="8">Homodimer.</text>
</comment>
<evidence type="ECO:0000313" key="9">
    <source>
        <dbReference type="EMBL" id="TCC53648.1"/>
    </source>
</evidence>
<comment type="pathway">
    <text evidence="1 8">Cofactor biosynthesis; (R)-pantothenate biosynthesis; (R)-pantothenate from (R)-pantoate and beta-alanine: step 1/1.</text>
</comment>
<dbReference type="PANTHER" id="PTHR21299:SF1">
    <property type="entry name" value="PANTOATE--BETA-ALANINE LIGASE"/>
    <property type="match status" value="1"/>
</dbReference>
<comment type="caution">
    <text evidence="9">The sequence shown here is derived from an EMBL/GenBank/DDBJ whole genome shotgun (WGS) entry which is preliminary data.</text>
</comment>